<dbReference type="HOGENOM" id="CLU_063810_1_0_7"/>
<dbReference type="InterPro" id="IPR032698">
    <property type="entry name" value="SirB1_N"/>
</dbReference>
<proteinExistence type="inferred from homology"/>
<accession>D0LYK6</accession>
<dbReference type="Pfam" id="PF13369">
    <property type="entry name" value="Transglut_core2"/>
    <property type="match status" value="1"/>
</dbReference>
<dbReference type="KEGG" id="hoh:Hoch_5388"/>
<comment type="similarity">
    <text evidence="1">Belongs to the UPF0162 family.</text>
</comment>
<dbReference type="eggNOG" id="COG2912">
    <property type="taxonomic scope" value="Bacteria"/>
</dbReference>
<protein>
    <recommendedName>
        <fullName evidence="2">Protein SirB1 N-terminal domain-containing protein</fullName>
    </recommendedName>
</protein>
<evidence type="ECO:0000256" key="1">
    <source>
        <dbReference type="ARBA" id="ARBA00007100"/>
    </source>
</evidence>
<reference evidence="3 4" key="1">
    <citation type="journal article" date="2010" name="Stand. Genomic Sci.">
        <title>Complete genome sequence of Haliangium ochraceum type strain (SMP-2).</title>
        <authorList>
            <consortium name="US DOE Joint Genome Institute (JGI-PGF)"/>
            <person name="Ivanova N."/>
            <person name="Daum C."/>
            <person name="Lang E."/>
            <person name="Abt B."/>
            <person name="Kopitz M."/>
            <person name="Saunders E."/>
            <person name="Lapidus A."/>
            <person name="Lucas S."/>
            <person name="Glavina Del Rio T."/>
            <person name="Nolan M."/>
            <person name="Tice H."/>
            <person name="Copeland A."/>
            <person name="Cheng J.F."/>
            <person name="Chen F."/>
            <person name="Bruce D."/>
            <person name="Goodwin L."/>
            <person name="Pitluck S."/>
            <person name="Mavromatis K."/>
            <person name="Pati A."/>
            <person name="Mikhailova N."/>
            <person name="Chen A."/>
            <person name="Palaniappan K."/>
            <person name="Land M."/>
            <person name="Hauser L."/>
            <person name="Chang Y.J."/>
            <person name="Jeffries C.D."/>
            <person name="Detter J.C."/>
            <person name="Brettin T."/>
            <person name="Rohde M."/>
            <person name="Goker M."/>
            <person name="Bristow J."/>
            <person name="Markowitz V."/>
            <person name="Eisen J.A."/>
            <person name="Hugenholtz P."/>
            <person name="Kyrpides N.C."/>
            <person name="Klenk H.P."/>
        </authorList>
    </citation>
    <scope>NUCLEOTIDE SEQUENCE [LARGE SCALE GENOMIC DNA]</scope>
    <source>
        <strain evidence="4">DSM 14365 / CIP 107738 / JCM 11303 / AJ 13395 / SMP-2</strain>
    </source>
</reference>
<sequence>MATQSPSLTLFAHVANRPEDDIELDVAALLVAEWEYDNLDVSRYVAALDDFAERTLEAQRDRPDADFPAIRALHRTLFRDLGFRGNEDNYYDPRNSFLHQVIERRTGLPITLSVLYIEVARRIGLEVRGVSFPGHFLVRHDSAYGTVIIDPFHLGRTLDSGELDELAKRACGPEVELDPDMLAPASKRDILLRILANLSRIYEQRGDIVRARAALERMQVLDPSSKRIAGKLDALHAGPGSAGPN</sequence>
<evidence type="ECO:0000313" key="3">
    <source>
        <dbReference type="EMBL" id="ACY17872.1"/>
    </source>
</evidence>
<dbReference type="Proteomes" id="UP000001880">
    <property type="component" value="Chromosome"/>
</dbReference>
<dbReference type="RefSeq" id="WP_012830464.1">
    <property type="nucleotide sequence ID" value="NC_013440.1"/>
</dbReference>
<organism evidence="3 4">
    <name type="scientific">Haliangium ochraceum (strain DSM 14365 / JCM 11303 / SMP-2)</name>
    <dbReference type="NCBI Taxonomy" id="502025"/>
    <lineage>
        <taxon>Bacteria</taxon>
        <taxon>Pseudomonadati</taxon>
        <taxon>Myxococcota</taxon>
        <taxon>Polyangia</taxon>
        <taxon>Haliangiales</taxon>
        <taxon>Kofleriaceae</taxon>
        <taxon>Haliangium</taxon>
    </lineage>
</organism>
<dbReference type="PANTHER" id="PTHR31350">
    <property type="entry name" value="SI:DKEY-261L7.2"/>
    <property type="match status" value="1"/>
</dbReference>
<gene>
    <name evidence="3" type="ordered locus">Hoch_5388</name>
</gene>
<feature type="domain" description="Protein SirB1 N-terminal" evidence="2">
    <location>
        <begin position="44"/>
        <end position="195"/>
    </location>
</feature>
<evidence type="ECO:0000259" key="2">
    <source>
        <dbReference type="Pfam" id="PF13369"/>
    </source>
</evidence>
<name>D0LYK6_HALO1</name>
<dbReference type="EMBL" id="CP001804">
    <property type="protein sequence ID" value="ACY17872.1"/>
    <property type="molecule type" value="Genomic_DNA"/>
</dbReference>
<dbReference type="STRING" id="502025.Hoch_5388"/>
<evidence type="ECO:0000313" key="4">
    <source>
        <dbReference type="Proteomes" id="UP000001880"/>
    </source>
</evidence>
<dbReference type="PANTHER" id="PTHR31350:SF21">
    <property type="entry name" value="F-BOX ONLY PROTEIN 21"/>
    <property type="match status" value="1"/>
</dbReference>
<dbReference type="AlphaFoldDB" id="D0LYK6"/>
<keyword evidence="4" id="KW-1185">Reference proteome</keyword>